<dbReference type="EnsemblMetazoa" id="CPIJ007839-RA">
    <property type="protein sequence ID" value="CPIJ007839-PA"/>
    <property type="gene ID" value="CPIJ007839"/>
</dbReference>
<reference evidence="2" key="1">
    <citation type="submission" date="2007-03" db="EMBL/GenBank/DDBJ databases">
        <title>Annotation of Culex pipiens quinquefasciatus.</title>
        <authorList>
            <consortium name="The Broad Institute Genome Sequencing Platform"/>
            <person name="Atkinson P.W."/>
            <person name="Hemingway J."/>
            <person name="Christensen B.M."/>
            <person name="Higgs S."/>
            <person name="Kodira C."/>
            <person name="Hannick L."/>
            <person name="Megy K."/>
            <person name="O'Leary S."/>
            <person name="Pearson M."/>
            <person name="Haas B.J."/>
            <person name="Mauceli E."/>
            <person name="Wortman J.R."/>
            <person name="Lee N.H."/>
            <person name="Guigo R."/>
            <person name="Stanke M."/>
            <person name="Alvarado L."/>
            <person name="Amedeo P."/>
            <person name="Antoine C.H."/>
            <person name="Arensburger P."/>
            <person name="Bidwell S.L."/>
            <person name="Crawford M."/>
            <person name="Camaro F."/>
            <person name="Devon K."/>
            <person name="Engels R."/>
            <person name="Hammond M."/>
            <person name="Howarth C."/>
            <person name="Koehrsen M."/>
            <person name="Lawson D."/>
            <person name="Montgomery P."/>
            <person name="Nene V."/>
            <person name="Nusbaum C."/>
            <person name="Puiu D."/>
            <person name="Romero-Severson J."/>
            <person name="Severson D.W."/>
            <person name="Shumway M."/>
            <person name="Sisk P."/>
            <person name="Stolte C."/>
            <person name="Zeng Q."/>
            <person name="Eisenstadt E."/>
            <person name="Fraser-Liggett C."/>
            <person name="Strausberg R."/>
            <person name="Galagan J."/>
            <person name="Birren B."/>
            <person name="Collins F.H."/>
        </authorList>
    </citation>
    <scope>NUCLEOTIDE SEQUENCE [LARGE SCALE GENOMIC DNA]</scope>
    <source>
        <strain evidence="2">JHB</strain>
    </source>
</reference>
<name>B0WLB9_CULQU</name>
<dbReference type="AlphaFoldDB" id="B0WLB9"/>
<reference evidence="3" key="2">
    <citation type="submission" date="2020-05" db="UniProtKB">
        <authorList>
            <consortium name="EnsemblMetazoa"/>
        </authorList>
    </citation>
    <scope>IDENTIFICATION</scope>
    <source>
        <strain evidence="3">JHB</strain>
    </source>
</reference>
<dbReference type="OrthoDB" id="10038550at2759"/>
<dbReference type="VEuPathDB" id="VectorBase:CPIJ007839"/>
<dbReference type="eggNOG" id="ENOG502RHW3">
    <property type="taxonomic scope" value="Eukaryota"/>
</dbReference>
<gene>
    <name evidence="3" type="primary">6040029</name>
    <name evidence="2" type="ORF">CpipJ_CPIJ007839</name>
</gene>
<accession>B0WLB9</accession>
<protein>
    <submittedName>
        <fullName evidence="2 3">Uncharacterized protein</fullName>
    </submittedName>
</protein>
<proteinExistence type="predicted"/>
<sequence>MTYLRYVYFLLSFSLIGIVVLGLFGAYRCLRVATVLGRGTGTQTSEALATLPIQFITSDDLAAAVAAAAAGASINADSNHLPVPTLKVCCLLFFFCDEEATCLENVHVAEVVEKVGYVC</sequence>
<keyword evidence="1" id="KW-1133">Transmembrane helix</keyword>
<evidence type="ECO:0000313" key="2">
    <source>
        <dbReference type="EMBL" id="EDS30403.1"/>
    </source>
</evidence>
<keyword evidence="1" id="KW-0812">Transmembrane</keyword>
<evidence type="ECO:0000313" key="4">
    <source>
        <dbReference type="Proteomes" id="UP000002320"/>
    </source>
</evidence>
<dbReference type="EMBL" id="DS231983">
    <property type="protein sequence ID" value="EDS30403.1"/>
    <property type="molecule type" value="Genomic_DNA"/>
</dbReference>
<dbReference type="VEuPathDB" id="VectorBase:CQUJHB014977"/>
<dbReference type="KEGG" id="cqu:CpipJ_CPIJ007839"/>
<dbReference type="HOGENOM" id="CLU_2063742_0_0_1"/>
<keyword evidence="1" id="KW-0472">Membrane</keyword>
<dbReference type="STRING" id="7176.B0WLB9"/>
<keyword evidence="4" id="KW-1185">Reference proteome</keyword>
<evidence type="ECO:0000256" key="1">
    <source>
        <dbReference type="SAM" id="Phobius"/>
    </source>
</evidence>
<evidence type="ECO:0000313" key="3">
    <source>
        <dbReference type="EnsemblMetazoa" id="CPIJ007839-PA"/>
    </source>
</evidence>
<organism>
    <name type="scientific">Culex quinquefasciatus</name>
    <name type="common">Southern house mosquito</name>
    <name type="synonym">Culex pungens</name>
    <dbReference type="NCBI Taxonomy" id="7176"/>
    <lineage>
        <taxon>Eukaryota</taxon>
        <taxon>Metazoa</taxon>
        <taxon>Ecdysozoa</taxon>
        <taxon>Arthropoda</taxon>
        <taxon>Hexapoda</taxon>
        <taxon>Insecta</taxon>
        <taxon>Pterygota</taxon>
        <taxon>Neoptera</taxon>
        <taxon>Endopterygota</taxon>
        <taxon>Diptera</taxon>
        <taxon>Nematocera</taxon>
        <taxon>Culicoidea</taxon>
        <taxon>Culicidae</taxon>
        <taxon>Culicinae</taxon>
        <taxon>Culicini</taxon>
        <taxon>Culex</taxon>
        <taxon>Culex</taxon>
    </lineage>
</organism>
<dbReference type="Proteomes" id="UP000002320">
    <property type="component" value="Unassembled WGS sequence"/>
</dbReference>
<feature type="transmembrane region" description="Helical" evidence="1">
    <location>
        <begin position="6"/>
        <end position="27"/>
    </location>
</feature>
<dbReference type="InParanoid" id="B0WLB9"/>